<dbReference type="Proteomes" id="UP000260758">
    <property type="component" value="Unassembled WGS sequence"/>
</dbReference>
<dbReference type="Proteomes" id="UP000285865">
    <property type="component" value="Unassembled WGS sequence"/>
</dbReference>
<evidence type="ECO:0000313" key="2">
    <source>
        <dbReference type="EMBL" id="RGI66354.1"/>
    </source>
</evidence>
<reference evidence="7 8" key="1">
    <citation type="submission" date="2018-08" db="EMBL/GenBank/DDBJ databases">
        <title>A genome reference for cultivated species of the human gut microbiota.</title>
        <authorList>
            <person name="Zou Y."/>
            <person name="Xue W."/>
            <person name="Luo G."/>
        </authorList>
    </citation>
    <scope>NUCLEOTIDE SEQUENCE [LARGE SCALE GENOMIC DNA]</scope>
    <source>
        <strain evidence="4 9">AF17-27</strain>
        <strain evidence="6 11">AM16-11</strain>
        <strain evidence="5 10">AM29-10</strain>
        <strain evidence="3 8">OM07-13</strain>
        <strain evidence="2 7">TM10-3</strain>
    </source>
</reference>
<dbReference type="PROSITE" id="PS51186">
    <property type="entry name" value="GNAT"/>
    <property type="match status" value="1"/>
</dbReference>
<comment type="caution">
    <text evidence="3">The sequence shown here is derived from an EMBL/GenBank/DDBJ whole genome shotgun (WGS) entry which is preliminary data.</text>
</comment>
<evidence type="ECO:0000313" key="9">
    <source>
        <dbReference type="Proteomes" id="UP000283765"/>
    </source>
</evidence>
<dbReference type="EMBL" id="QSOB01000019">
    <property type="protein sequence ID" value="RGI66354.1"/>
    <property type="molecule type" value="Genomic_DNA"/>
</dbReference>
<dbReference type="InterPro" id="IPR016181">
    <property type="entry name" value="Acyl_CoA_acyltransferase"/>
</dbReference>
<evidence type="ECO:0000313" key="5">
    <source>
        <dbReference type="EMBL" id="RHE30357.1"/>
    </source>
</evidence>
<dbReference type="SUPFAM" id="SSF55729">
    <property type="entry name" value="Acyl-CoA N-acyltransferases (Nat)"/>
    <property type="match status" value="1"/>
</dbReference>
<dbReference type="Proteomes" id="UP000260642">
    <property type="component" value="Unassembled WGS sequence"/>
</dbReference>
<proteinExistence type="predicted"/>
<dbReference type="Pfam" id="PF00583">
    <property type="entry name" value="Acetyltransf_1"/>
    <property type="match status" value="1"/>
</dbReference>
<dbReference type="AlphaFoldDB" id="A0A3E4Y781"/>
<evidence type="ECO:0000313" key="11">
    <source>
        <dbReference type="Proteomes" id="UP000285865"/>
    </source>
</evidence>
<dbReference type="Proteomes" id="UP000285290">
    <property type="component" value="Unassembled WGS sequence"/>
</dbReference>
<dbReference type="GO" id="GO:0016747">
    <property type="term" value="F:acyltransferase activity, transferring groups other than amino-acyl groups"/>
    <property type="evidence" value="ECO:0007669"/>
    <property type="project" value="InterPro"/>
</dbReference>
<dbReference type="EMBL" id="QRXR01000010">
    <property type="protein sequence ID" value="RGU25043.1"/>
    <property type="molecule type" value="Genomic_DNA"/>
</dbReference>
<dbReference type="CDD" id="cd04301">
    <property type="entry name" value="NAT_SF"/>
    <property type="match status" value="1"/>
</dbReference>
<accession>A0A3E4Y781</accession>
<evidence type="ECO:0000313" key="4">
    <source>
        <dbReference type="EMBL" id="RGU25043.1"/>
    </source>
</evidence>
<evidence type="ECO:0000313" key="7">
    <source>
        <dbReference type="Proteomes" id="UP000260642"/>
    </source>
</evidence>
<evidence type="ECO:0000259" key="1">
    <source>
        <dbReference type="PROSITE" id="PS51186"/>
    </source>
</evidence>
<gene>
    <name evidence="6" type="ORF">DW172_06110</name>
    <name evidence="5" type="ORF">DW753_14285</name>
    <name evidence="4" type="ORF">DWW89_07585</name>
    <name evidence="3" type="ORF">DXB99_11995</name>
    <name evidence="2" type="ORF">DXD95_12080</name>
</gene>
<dbReference type="Proteomes" id="UP000283765">
    <property type="component" value="Unassembled WGS sequence"/>
</dbReference>
<dbReference type="EMBL" id="QSTP01000014">
    <property type="protein sequence ID" value="RGM69549.1"/>
    <property type="molecule type" value="Genomic_DNA"/>
</dbReference>
<dbReference type="Gene3D" id="3.40.630.30">
    <property type="match status" value="1"/>
</dbReference>
<evidence type="ECO:0000313" key="3">
    <source>
        <dbReference type="EMBL" id="RGM69549.1"/>
    </source>
</evidence>
<dbReference type="InterPro" id="IPR000182">
    <property type="entry name" value="GNAT_dom"/>
</dbReference>
<dbReference type="EMBL" id="QRKN01000003">
    <property type="protein sequence ID" value="RHI23648.1"/>
    <property type="molecule type" value="Genomic_DNA"/>
</dbReference>
<evidence type="ECO:0000313" key="8">
    <source>
        <dbReference type="Proteomes" id="UP000260758"/>
    </source>
</evidence>
<protein>
    <submittedName>
        <fullName evidence="3">GNAT family N-acetyltransferase</fullName>
    </submittedName>
</protein>
<evidence type="ECO:0000313" key="6">
    <source>
        <dbReference type="EMBL" id="RHI23648.1"/>
    </source>
</evidence>
<feature type="domain" description="N-acetyltransferase" evidence="1">
    <location>
        <begin position="1"/>
        <end position="84"/>
    </location>
</feature>
<dbReference type="EMBL" id="QSKC01000028">
    <property type="protein sequence ID" value="RHE30357.1"/>
    <property type="molecule type" value="Genomic_DNA"/>
</dbReference>
<keyword evidence="3" id="KW-0808">Transferase</keyword>
<evidence type="ECO:0000313" key="10">
    <source>
        <dbReference type="Proteomes" id="UP000285290"/>
    </source>
</evidence>
<name>A0A3E4Y781_9FIRM</name>
<sequence length="84" mass="9779">MDLISDCPETDCGFIGLFMMDNKFQNKGIGSDIIHDVLRYLKMSKFKKVRLGVDKGNPQSYSFWKKNGFYVISENEYIVMEQLL</sequence>
<organism evidence="3 8">
    <name type="scientific">Agathobacter rectalis</name>
    <dbReference type="NCBI Taxonomy" id="39491"/>
    <lineage>
        <taxon>Bacteria</taxon>
        <taxon>Bacillati</taxon>
        <taxon>Bacillota</taxon>
        <taxon>Clostridia</taxon>
        <taxon>Lachnospirales</taxon>
        <taxon>Lachnospiraceae</taxon>
        <taxon>Agathobacter</taxon>
    </lineage>
</organism>